<dbReference type="CDD" id="cd07041">
    <property type="entry name" value="STAS_RsbR_RsbS_like"/>
    <property type="match status" value="1"/>
</dbReference>
<dbReference type="PROSITE" id="PS50801">
    <property type="entry name" value="STAS"/>
    <property type="match status" value="1"/>
</dbReference>
<dbReference type="InterPro" id="IPR025751">
    <property type="entry name" value="RsbRD_N_dom"/>
</dbReference>
<name>A0A6M4MF33_9ALTE</name>
<keyword evidence="1" id="KW-0597">Phosphoprotein</keyword>
<dbReference type="InterPro" id="IPR051932">
    <property type="entry name" value="Bact_StressResp_Reg"/>
</dbReference>
<dbReference type="InterPro" id="IPR002645">
    <property type="entry name" value="STAS_dom"/>
</dbReference>
<dbReference type="OrthoDB" id="9800154at2"/>
<gene>
    <name evidence="3" type="ORF">CA267_012145</name>
</gene>
<dbReference type="Pfam" id="PF14361">
    <property type="entry name" value="RsbRD_N"/>
    <property type="match status" value="1"/>
</dbReference>
<evidence type="ECO:0000313" key="4">
    <source>
        <dbReference type="Proteomes" id="UP000219285"/>
    </source>
</evidence>
<dbReference type="Pfam" id="PF01740">
    <property type="entry name" value="STAS"/>
    <property type="match status" value="1"/>
</dbReference>
<dbReference type="AlphaFoldDB" id="A0A6M4MF33"/>
<feature type="domain" description="STAS" evidence="2">
    <location>
        <begin position="162"/>
        <end position="273"/>
    </location>
</feature>
<reference evidence="3 4" key="2">
    <citation type="submission" date="2020-04" db="EMBL/GenBank/DDBJ databases">
        <title>Complete genome sequence of Alteromonas pelagimontana 5.12T.</title>
        <authorList>
            <person name="Sinha R.K."/>
            <person name="Krishnan K.P."/>
            <person name="Kurian J.P."/>
        </authorList>
    </citation>
    <scope>NUCLEOTIDE SEQUENCE [LARGE SCALE GENOMIC DNA]</scope>
    <source>
        <strain evidence="3 4">5.12</strain>
    </source>
</reference>
<dbReference type="InterPro" id="IPR036513">
    <property type="entry name" value="STAS_dom_sf"/>
</dbReference>
<protein>
    <submittedName>
        <fullName evidence="3">STAS domain-containing protein</fullName>
    </submittedName>
</protein>
<dbReference type="RefSeq" id="WP_075607222.1">
    <property type="nucleotide sequence ID" value="NZ_CP052766.1"/>
</dbReference>
<evidence type="ECO:0000256" key="1">
    <source>
        <dbReference type="ARBA" id="ARBA00022553"/>
    </source>
</evidence>
<evidence type="ECO:0000259" key="2">
    <source>
        <dbReference type="PROSITE" id="PS50801"/>
    </source>
</evidence>
<dbReference type="PANTHER" id="PTHR33745:SF3">
    <property type="entry name" value="RSBT CO-ANTAGONIST PROTEIN RSBRC"/>
    <property type="match status" value="1"/>
</dbReference>
<organism evidence="3 4">
    <name type="scientific">Alteromonas pelagimontana</name>
    <dbReference type="NCBI Taxonomy" id="1858656"/>
    <lineage>
        <taxon>Bacteria</taxon>
        <taxon>Pseudomonadati</taxon>
        <taxon>Pseudomonadota</taxon>
        <taxon>Gammaproteobacteria</taxon>
        <taxon>Alteromonadales</taxon>
        <taxon>Alteromonadaceae</taxon>
        <taxon>Alteromonas/Salinimonas group</taxon>
        <taxon>Alteromonas</taxon>
    </lineage>
</organism>
<dbReference type="EMBL" id="CP052766">
    <property type="protein sequence ID" value="QJR81478.1"/>
    <property type="molecule type" value="Genomic_DNA"/>
</dbReference>
<dbReference type="Gene3D" id="3.30.750.24">
    <property type="entry name" value="STAS domain"/>
    <property type="match status" value="1"/>
</dbReference>
<accession>A0A6M4MF33</accession>
<dbReference type="PANTHER" id="PTHR33745">
    <property type="entry name" value="RSBT ANTAGONIST PROTEIN RSBS-RELATED"/>
    <property type="match status" value="1"/>
</dbReference>
<dbReference type="SUPFAM" id="SSF52091">
    <property type="entry name" value="SpoIIaa-like"/>
    <property type="match status" value="1"/>
</dbReference>
<keyword evidence="4" id="KW-1185">Reference proteome</keyword>
<sequence>MSDQVKTKIPEIIAQNEQQILEEWIQEQLTTATLRPDLIREEELREQSDTFLKLLQNGLKNNNFIDINSSEWAPLRELLASICRSRTTQGFTPTETATFVFSFKQPLFNQLRKSYDDADSLADDLWNATTLIDKLGLFITEVHLKTREEVIARQQEEMFELSSPVVELWDGVLGLPVIGTLDSKRTQLVMESLLQRLAASQSEIAIIDITGVPTVDTLTAQHLLKTVNAAQLMGAECVICGIRPQIAQTMVHLGINLGNVITKSTMAGALAHAFKRQGLTITSDETK</sequence>
<dbReference type="Proteomes" id="UP000219285">
    <property type="component" value="Chromosome"/>
</dbReference>
<reference evidence="4" key="1">
    <citation type="submission" date="2014-12" db="EMBL/GenBank/DDBJ databases">
        <title>Complete genome sequence of a multi-drug resistant Klebsiella pneumoniae.</title>
        <authorList>
            <person name="Hua X."/>
            <person name="Chen Q."/>
            <person name="Li X."/>
            <person name="Feng Y."/>
            <person name="Ruan Z."/>
            <person name="Yu Y."/>
        </authorList>
    </citation>
    <scope>NUCLEOTIDE SEQUENCE [LARGE SCALE GENOMIC DNA]</scope>
    <source>
        <strain evidence="4">5.12</strain>
    </source>
</reference>
<dbReference type="KEGG" id="apel:CA267_012145"/>
<proteinExistence type="predicted"/>
<evidence type="ECO:0000313" key="3">
    <source>
        <dbReference type="EMBL" id="QJR81478.1"/>
    </source>
</evidence>